<evidence type="ECO:0000256" key="1">
    <source>
        <dbReference type="ARBA" id="ARBA00022737"/>
    </source>
</evidence>
<gene>
    <name evidence="4" type="primary">ATS1</name>
    <name evidence="4" type="ORF">OC842_001576</name>
</gene>
<protein>
    <submittedName>
        <fullName evidence="4">Alpha tubulin suppressor</fullName>
    </submittedName>
</protein>
<comment type="caution">
    <text evidence="4">The sequence shown here is derived from an EMBL/GenBank/DDBJ whole genome shotgun (WGS) entry which is preliminary data.</text>
</comment>
<evidence type="ECO:0000313" key="5">
    <source>
        <dbReference type="Proteomes" id="UP001176521"/>
    </source>
</evidence>
<dbReference type="PROSITE" id="PS50012">
    <property type="entry name" value="RCC1_3"/>
    <property type="match status" value="2"/>
</dbReference>
<proteinExistence type="predicted"/>
<keyword evidence="1" id="KW-0677">Repeat</keyword>
<dbReference type="AlphaFoldDB" id="A0AAN6JM40"/>
<feature type="repeat" description="RCC1" evidence="2">
    <location>
        <begin position="268"/>
        <end position="330"/>
    </location>
</feature>
<feature type="region of interest" description="Disordered" evidence="3">
    <location>
        <begin position="39"/>
        <end position="60"/>
    </location>
</feature>
<feature type="region of interest" description="Disordered" evidence="3">
    <location>
        <begin position="468"/>
        <end position="514"/>
    </location>
</feature>
<feature type="compositionally biased region" description="Low complexity" evidence="3">
    <location>
        <begin position="43"/>
        <end position="52"/>
    </location>
</feature>
<dbReference type="PANTHER" id="PTHR22870">
    <property type="entry name" value="REGULATOR OF CHROMOSOME CONDENSATION"/>
    <property type="match status" value="1"/>
</dbReference>
<dbReference type="EMBL" id="JAPDMQ010000057">
    <property type="protein sequence ID" value="KAK0537611.1"/>
    <property type="molecule type" value="Genomic_DNA"/>
</dbReference>
<evidence type="ECO:0000256" key="2">
    <source>
        <dbReference type="PROSITE-ProRule" id="PRU00235"/>
    </source>
</evidence>
<dbReference type="SUPFAM" id="SSF50985">
    <property type="entry name" value="RCC1/BLIP-II"/>
    <property type="match status" value="1"/>
</dbReference>
<dbReference type="InterPro" id="IPR009091">
    <property type="entry name" value="RCC1/BLIP-II"/>
</dbReference>
<reference evidence="4" key="1">
    <citation type="journal article" date="2023" name="PhytoFront">
        <title>Draft Genome Resources of Seven Strains of Tilletia horrida, Causal Agent of Kernel Smut of Rice.</title>
        <authorList>
            <person name="Khanal S."/>
            <person name="Antony Babu S."/>
            <person name="Zhou X.G."/>
        </authorList>
    </citation>
    <scope>NUCLEOTIDE SEQUENCE</scope>
    <source>
        <strain evidence="4">TX3</strain>
    </source>
</reference>
<keyword evidence="5" id="KW-1185">Reference proteome</keyword>
<organism evidence="4 5">
    <name type="scientific">Tilletia horrida</name>
    <dbReference type="NCBI Taxonomy" id="155126"/>
    <lineage>
        <taxon>Eukaryota</taxon>
        <taxon>Fungi</taxon>
        <taxon>Dikarya</taxon>
        <taxon>Basidiomycota</taxon>
        <taxon>Ustilaginomycotina</taxon>
        <taxon>Exobasidiomycetes</taxon>
        <taxon>Tilletiales</taxon>
        <taxon>Tilletiaceae</taxon>
        <taxon>Tilletia</taxon>
    </lineage>
</organism>
<dbReference type="PANTHER" id="PTHR22870:SF466">
    <property type="entry name" value="ANKYRIN REPEAT-CONTAINING PROTEIN"/>
    <property type="match status" value="1"/>
</dbReference>
<dbReference type="InterPro" id="IPR000408">
    <property type="entry name" value="Reg_chr_condens"/>
</dbReference>
<name>A0AAN6JM40_9BASI</name>
<evidence type="ECO:0000256" key="3">
    <source>
        <dbReference type="SAM" id="MobiDB-lite"/>
    </source>
</evidence>
<feature type="repeat" description="RCC1" evidence="2">
    <location>
        <begin position="5"/>
        <end position="78"/>
    </location>
</feature>
<accession>A0AAN6JM40</accession>
<dbReference type="Gene3D" id="2.130.10.30">
    <property type="entry name" value="Regulator of chromosome condensation 1/beta-lactamase-inhibitor protein II"/>
    <property type="match status" value="2"/>
</dbReference>
<dbReference type="Proteomes" id="UP001176521">
    <property type="component" value="Unassembled WGS sequence"/>
</dbReference>
<dbReference type="Pfam" id="PF00415">
    <property type="entry name" value="RCC1"/>
    <property type="match status" value="1"/>
</dbReference>
<evidence type="ECO:0000313" key="4">
    <source>
        <dbReference type="EMBL" id="KAK0537611.1"/>
    </source>
</evidence>
<sequence>MATSFTLLTAGSNARGQLGIGHDEDARAWTLARCDTLEHNEVPPSSSSVPPSSAFPPPGHRVLDLAGGANHTVAVLEDAVSGERTLWGAGDASGGQLGPDLHAEGEAFVRFRRVRFLPLARATDGHCEDAQPVPEAGPQVQEEAPRLELVAAGWEATYVVLSGRKRKADEEDEEDDALFALGTANDFGQLGVGATPGQIASGGGVHQVLLRQALLDAADRGELGLQSAGQVGRIRVVRLAAGVRHACAVVELGLVQPAIDGQPAQRVTILLGWGAARHGQLARNDSDTTTRQTVKPERAYLTPRVMACWPGRREVQIQCGRDHTVVQVCGMQADGADEMKVITLGSDRQGQCPFPPHATTPAEHTTTASIAAMWNTTLVLSRLPVGDRVLVWGASSKGQSGTGNVSASTVAGHSVDTLEMLSLPGHERISSLVAGSEHALVVLKVDPSRSTQEEDEVWGWGWTEHGNLPLGSSSDGRRGGDVDESQQVIGTPLRIWPPSAPDTPPGDNLPEARAQHHSVDAVWAGCATTFLQLRLSGPLQQ</sequence>
<dbReference type="InterPro" id="IPR051210">
    <property type="entry name" value="Ub_ligase/GEF_domain"/>
</dbReference>